<keyword evidence="4" id="KW-1185">Reference proteome</keyword>
<evidence type="ECO:0000256" key="1">
    <source>
        <dbReference type="ARBA" id="ARBA00023242"/>
    </source>
</evidence>
<proteinExistence type="predicted"/>
<feature type="domain" description="Zn(2)-C6 fungal-type" evidence="2">
    <location>
        <begin position="23"/>
        <end position="53"/>
    </location>
</feature>
<dbReference type="GO" id="GO:0001228">
    <property type="term" value="F:DNA-binding transcription activator activity, RNA polymerase II-specific"/>
    <property type="evidence" value="ECO:0007669"/>
    <property type="project" value="TreeGrafter"/>
</dbReference>
<dbReference type="InterPro" id="IPR001138">
    <property type="entry name" value="Zn2Cys6_DnaBD"/>
</dbReference>
<dbReference type="CDD" id="cd00067">
    <property type="entry name" value="GAL4"/>
    <property type="match status" value="1"/>
</dbReference>
<name>A0A9P5ASE4_9HYPO</name>
<dbReference type="AlphaFoldDB" id="A0A9P5ASE4"/>
<dbReference type="PROSITE" id="PS00463">
    <property type="entry name" value="ZN2_CY6_FUNGAL_1"/>
    <property type="match status" value="1"/>
</dbReference>
<dbReference type="Proteomes" id="UP000730481">
    <property type="component" value="Unassembled WGS sequence"/>
</dbReference>
<dbReference type="PROSITE" id="PS50048">
    <property type="entry name" value="ZN2_CY6_FUNGAL_2"/>
    <property type="match status" value="1"/>
</dbReference>
<sequence length="377" mass="43493">MDSEPISIVKKRRVQRGRRSRFGCRNCKLRKLKCDETKPQCMKCQTYGVLCNFEPNVLDLQPLSEQKTKKQITQQSIQPSPRSTIGNCIWAADGTTFSMLDVYDHDLFTRFRLRTLHSLGGPEMVDIYEKHMLALSFTYPFMLHGTLAVTAVHDRYLGLTRPDRRSLREAYHWSQCTALFNKWLDQPIKEEHKDPIWATAGTLGILAFASINTCCLEKRWPLVPSDTADLQWLQLGAGKMRLWQLVNPLREKSVFTTMADTFVEIRQTLPMEGIDGVRAELLQLCMLDESSTAYNNPYFTVAHALSELLAVPKGEATLGKAIMASNQMRGEFRDLLEGKDPKALTLLYLWYTRARESRWWIDLRARARELFKAFYIK</sequence>
<evidence type="ECO:0000259" key="2">
    <source>
        <dbReference type="PROSITE" id="PS50048"/>
    </source>
</evidence>
<dbReference type="PANTHER" id="PTHR47784">
    <property type="entry name" value="STEROL UPTAKE CONTROL PROTEIN 2"/>
    <property type="match status" value="1"/>
</dbReference>
<dbReference type="SMART" id="SM00066">
    <property type="entry name" value="GAL4"/>
    <property type="match status" value="1"/>
</dbReference>
<dbReference type="Pfam" id="PF00172">
    <property type="entry name" value="Zn_clus"/>
    <property type="match status" value="1"/>
</dbReference>
<keyword evidence="1" id="KW-0539">Nucleus</keyword>
<accession>A0A9P5ASE4</accession>
<gene>
    <name evidence="3" type="ORF">FBEOM_2289</name>
</gene>
<reference evidence="3" key="1">
    <citation type="journal article" date="2017" name="Mycologia">
        <title>Fusarium algeriense, sp. nov., a novel toxigenic crown rot pathogen of durum wheat from Algeria is nested in the Fusarium burgessii species complex.</title>
        <authorList>
            <person name="Laraba I."/>
            <person name="Keddad A."/>
            <person name="Boureghda H."/>
            <person name="Abdallah N."/>
            <person name="Vaughan M.M."/>
            <person name="Proctor R.H."/>
            <person name="Busman M."/>
            <person name="O'Donnell K."/>
        </authorList>
    </citation>
    <scope>NUCLEOTIDE SEQUENCE</scope>
    <source>
        <strain evidence="3">NRRL 25174</strain>
    </source>
</reference>
<organism evidence="3 4">
    <name type="scientific">Fusarium beomiforme</name>
    <dbReference type="NCBI Taxonomy" id="44412"/>
    <lineage>
        <taxon>Eukaryota</taxon>
        <taxon>Fungi</taxon>
        <taxon>Dikarya</taxon>
        <taxon>Ascomycota</taxon>
        <taxon>Pezizomycotina</taxon>
        <taxon>Sordariomycetes</taxon>
        <taxon>Hypocreomycetidae</taxon>
        <taxon>Hypocreales</taxon>
        <taxon>Nectriaceae</taxon>
        <taxon>Fusarium</taxon>
        <taxon>Fusarium burgessii species complex</taxon>
    </lineage>
</organism>
<reference evidence="3" key="2">
    <citation type="submission" date="2020-02" db="EMBL/GenBank/DDBJ databases">
        <title>Identification and distribution of gene clusters putatively required for synthesis of sphingolipid metabolism inhibitors in phylogenetically diverse species of the filamentous fungus Fusarium.</title>
        <authorList>
            <person name="Kim H.-S."/>
            <person name="Busman M."/>
            <person name="Brown D.W."/>
            <person name="Divon H."/>
            <person name="Uhlig S."/>
            <person name="Proctor R.H."/>
        </authorList>
    </citation>
    <scope>NUCLEOTIDE SEQUENCE</scope>
    <source>
        <strain evidence="3">NRRL 25174</strain>
    </source>
</reference>
<dbReference type="InterPro" id="IPR036864">
    <property type="entry name" value="Zn2-C6_fun-type_DNA-bd_sf"/>
</dbReference>
<dbReference type="PANTHER" id="PTHR47784:SF9">
    <property type="entry name" value="ZN(II)2CYS6 TRANSCRIPTION FACTOR (EUROFUNG)"/>
    <property type="match status" value="1"/>
</dbReference>
<dbReference type="InterPro" id="IPR053157">
    <property type="entry name" value="Sterol_Uptake_Regulator"/>
</dbReference>
<dbReference type="EMBL" id="PVQB02000081">
    <property type="protein sequence ID" value="KAF4343787.1"/>
    <property type="molecule type" value="Genomic_DNA"/>
</dbReference>
<dbReference type="OrthoDB" id="3031538at2759"/>
<evidence type="ECO:0000313" key="3">
    <source>
        <dbReference type="EMBL" id="KAF4343787.1"/>
    </source>
</evidence>
<evidence type="ECO:0000313" key="4">
    <source>
        <dbReference type="Proteomes" id="UP000730481"/>
    </source>
</evidence>
<dbReference type="GO" id="GO:0008270">
    <property type="term" value="F:zinc ion binding"/>
    <property type="evidence" value="ECO:0007669"/>
    <property type="project" value="InterPro"/>
</dbReference>
<dbReference type="Gene3D" id="4.10.240.10">
    <property type="entry name" value="Zn(2)-C6 fungal-type DNA-binding domain"/>
    <property type="match status" value="1"/>
</dbReference>
<dbReference type="SUPFAM" id="SSF57701">
    <property type="entry name" value="Zn2/Cys6 DNA-binding domain"/>
    <property type="match status" value="1"/>
</dbReference>
<comment type="caution">
    <text evidence="3">The sequence shown here is derived from an EMBL/GenBank/DDBJ whole genome shotgun (WGS) entry which is preliminary data.</text>
</comment>
<protein>
    <submittedName>
        <fullName evidence="3">C6 finger domain protein</fullName>
    </submittedName>
</protein>